<dbReference type="Proteomes" id="UP001055437">
    <property type="component" value="Chromosome"/>
</dbReference>
<dbReference type="EMBL" id="CP099799">
    <property type="protein sequence ID" value="USS01008.1"/>
    <property type="molecule type" value="Genomic_DNA"/>
</dbReference>
<organism evidence="2 4">
    <name type="scientific">Clostridium septicum</name>
    <dbReference type="NCBI Taxonomy" id="1504"/>
    <lineage>
        <taxon>Bacteria</taxon>
        <taxon>Bacillati</taxon>
        <taxon>Bacillota</taxon>
        <taxon>Clostridia</taxon>
        <taxon>Eubacteriales</taxon>
        <taxon>Clostridiaceae</taxon>
        <taxon>Clostridium</taxon>
    </lineage>
</organism>
<reference evidence="2 4" key="1">
    <citation type="submission" date="2017-09" db="EMBL/GenBank/DDBJ databases">
        <authorList>
            <person name="Thomas P."/>
            <person name="Seyboldt C."/>
        </authorList>
    </citation>
    <scope>NUCLEOTIDE SEQUENCE [LARGE SCALE GENOMIC DNA]</scope>
    <source>
        <strain evidence="2 4">DSM 7534</strain>
    </source>
</reference>
<dbReference type="OrthoDB" id="9902050at2"/>
<dbReference type="Proteomes" id="UP000280586">
    <property type="component" value="Chromosome"/>
</dbReference>
<name>A0A9N7PM01_CLOSE</name>
<keyword evidence="5" id="KW-1185">Reference proteome</keyword>
<evidence type="ECO:0000313" key="5">
    <source>
        <dbReference type="Proteomes" id="UP001055437"/>
    </source>
</evidence>
<proteinExistence type="predicted"/>
<keyword evidence="1" id="KW-0472">Membrane</keyword>
<evidence type="ECO:0000256" key="1">
    <source>
        <dbReference type="SAM" id="Phobius"/>
    </source>
</evidence>
<reference evidence="3" key="2">
    <citation type="submission" date="2022-06" db="EMBL/GenBank/DDBJ databases">
        <authorList>
            <person name="Holder M.E."/>
            <person name="Ajami N.J."/>
            <person name="Petrosino J.F."/>
        </authorList>
    </citation>
    <scope>NUCLEOTIDE SEQUENCE</scope>
    <source>
        <strain evidence="3">RMA 8861</strain>
    </source>
</reference>
<dbReference type="EMBL" id="CP023671">
    <property type="protein sequence ID" value="AYE34412.1"/>
    <property type="molecule type" value="Genomic_DNA"/>
</dbReference>
<feature type="transmembrane region" description="Helical" evidence="1">
    <location>
        <begin position="42"/>
        <end position="63"/>
    </location>
</feature>
<evidence type="ECO:0000313" key="4">
    <source>
        <dbReference type="Proteomes" id="UP000280586"/>
    </source>
</evidence>
<keyword evidence="1" id="KW-0812">Transmembrane</keyword>
<dbReference type="AlphaFoldDB" id="A0A9N7PM01"/>
<evidence type="ECO:0000313" key="2">
    <source>
        <dbReference type="EMBL" id="AYE34412.1"/>
    </source>
</evidence>
<protein>
    <submittedName>
        <fullName evidence="2">Uncharacterized protein</fullName>
    </submittedName>
</protein>
<dbReference type="RefSeq" id="WP_066674707.1">
    <property type="nucleotide sequence ID" value="NZ_CABMIZ010000006.1"/>
</dbReference>
<dbReference type="KEGG" id="csep:CP523_08225"/>
<evidence type="ECO:0000313" key="3">
    <source>
        <dbReference type="EMBL" id="USS01008.1"/>
    </source>
</evidence>
<accession>A0A9N7PM01</accession>
<feature type="transmembrane region" description="Helical" evidence="1">
    <location>
        <begin position="20"/>
        <end position="36"/>
    </location>
</feature>
<keyword evidence="1" id="KW-1133">Transmembrane helix</keyword>
<gene>
    <name evidence="2" type="ORF">CP523_08225</name>
    <name evidence="3" type="ORF">NH397_00560</name>
</gene>
<dbReference type="GeneID" id="303560658"/>
<sequence length="72" mass="8052">MKYNSDMIYLSDEEIKRLTIYLAYGVGLGVLSGIFMDNIIFGFSLGGVISIIIALLICFINKVSKNTLDKKR</sequence>